<accession>A0AAD7Z9C1</accession>
<dbReference type="AlphaFoldDB" id="A0AAD7Z9C1"/>
<comment type="caution">
    <text evidence="1">The sequence shown here is derived from an EMBL/GenBank/DDBJ whole genome shotgun (WGS) entry which is preliminary data.</text>
</comment>
<proteinExistence type="predicted"/>
<dbReference type="EMBL" id="JASPKZ010009799">
    <property type="protein sequence ID" value="KAJ9576333.1"/>
    <property type="molecule type" value="Genomic_DNA"/>
</dbReference>
<dbReference type="Proteomes" id="UP001233999">
    <property type="component" value="Unassembled WGS sequence"/>
</dbReference>
<reference evidence="1" key="1">
    <citation type="journal article" date="2023" name="IScience">
        <title>Live-bearing cockroach genome reveals convergent evolutionary mechanisms linked to viviparity in insects and beyond.</title>
        <authorList>
            <person name="Fouks B."/>
            <person name="Harrison M.C."/>
            <person name="Mikhailova A.A."/>
            <person name="Marchal E."/>
            <person name="English S."/>
            <person name="Carruthers M."/>
            <person name="Jennings E.C."/>
            <person name="Chiamaka E.L."/>
            <person name="Frigard R.A."/>
            <person name="Pippel M."/>
            <person name="Attardo G.M."/>
            <person name="Benoit J.B."/>
            <person name="Bornberg-Bauer E."/>
            <person name="Tobe S.S."/>
        </authorList>
    </citation>
    <scope>NUCLEOTIDE SEQUENCE</scope>
    <source>
        <strain evidence="1">Stay&amp;Tobe</strain>
    </source>
</reference>
<gene>
    <name evidence="1" type="ORF">L9F63_006778</name>
</gene>
<keyword evidence="2" id="KW-1185">Reference proteome</keyword>
<feature type="non-terminal residue" evidence="1">
    <location>
        <position position="81"/>
    </location>
</feature>
<protein>
    <submittedName>
        <fullName evidence="1">Uncharacterized protein</fullName>
    </submittedName>
</protein>
<organism evidence="1 2">
    <name type="scientific">Diploptera punctata</name>
    <name type="common">Pacific beetle cockroach</name>
    <dbReference type="NCBI Taxonomy" id="6984"/>
    <lineage>
        <taxon>Eukaryota</taxon>
        <taxon>Metazoa</taxon>
        <taxon>Ecdysozoa</taxon>
        <taxon>Arthropoda</taxon>
        <taxon>Hexapoda</taxon>
        <taxon>Insecta</taxon>
        <taxon>Pterygota</taxon>
        <taxon>Neoptera</taxon>
        <taxon>Polyneoptera</taxon>
        <taxon>Dictyoptera</taxon>
        <taxon>Blattodea</taxon>
        <taxon>Blaberoidea</taxon>
        <taxon>Blaberidae</taxon>
        <taxon>Diplopterinae</taxon>
        <taxon>Diploptera</taxon>
    </lineage>
</organism>
<sequence length="81" mass="9721">SSIHRGKFNFFPSTFFRPSRNTPTIFRLSRCIYRIQGNYYLRIYSLQHFFNLHHSHHHSHFAAAIWRLMSAILGVKYHNNG</sequence>
<reference evidence="1" key="2">
    <citation type="submission" date="2023-05" db="EMBL/GenBank/DDBJ databases">
        <authorList>
            <person name="Fouks B."/>
        </authorList>
    </citation>
    <scope>NUCLEOTIDE SEQUENCE</scope>
    <source>
        <strain evidence="1">Stay&amp;Tobe</strain>
        <tissue evidence="1">Testes</tissue>
    </source>
</reference>
<name>A0AAD7Z9C1_DIPPU</name>
<evidence type="ECO:0000313" key="2">
    <source>
        <dbReference type="Proteomes" id="UP001233999"/>
    </source>
</evidence>
<feature type="non-terminal residue" evidence="1">
    <location>
        <position position="1"/>
    </location>
</feature>
<evidence type="ECO:0000313" key="1">
    <source>
        <dbReference type="EMBL" id="KAJ9576333.1"/>
    </source>
</evidence>